<dbReference type="Proteomes" id="UP001642409">
    <property type="component" value="Unassembled WGS sequence"/>
</dbReference>
<dbReference type="AlphaFoldDB" id="A0AA86NST1"/>
<reference evidence="4 5" key="2">
    <citation type="submission" date="2024-07" db="EMBL/GenBank/DDBJ databases">
        <authorList>
            <person name="Akdeniz Z."/>
        </authorList>
    </citation>
    <scope>NUCLEOTIDE SEQUENCE [LARGE SCALE GENOMIC DNA]</scope>
</reference>
<protein>
    <submittedName>
        <fullName evidence="4">Hypothetical_protein</fullName>
    </submittedName>
</protein>
<feature type="transmembrane region" description="Helical" evidence="1">
    <location>
        <begin position="217"/>
        <end position="242"/>
    </location>
</feature>
<evidence type="ECO:0000313" key="4">
    <source>
        <dbReference type="EMBL" id="CAL6018872.1"/>
    </source>
</evidence>
<keyword evidence="1" id="KW-0472">Membrane</keyword>
<evidence type="ECO:0000256" key="1">
    <source>
        <dbReference type="SAM" id="Phobius"/>
    </source>
</evidence>
<keyword evidence="5" id="KW-1185">Reference proteome</keyword>
<name>A0AA86NST1_9EUKA</name>
<proteinExistence type="predicted"/>
<gene>
    <name evidence="3" type="ORF">HINF_LOCUS13482</name>
    <name evidence="4" type="ORF">HINF_LOCUS26680</name>
</gene>
<keyword evidence="2" id="KW-0732">Signal</keyword>
<keyword evidence="1" id="KW-0812">Transmembrane</keyword>
<comment type="caution">
    <text evidence="3">The sequence shown here is derived from an EMBL/GenBank/DDBJ whole genome shotgun (WGS) entry which is preliminary data.</text>
</comment>
<organism evidence="3">
    <name type="scientific">Hexamita inflata</name>
    <dbReference type="NCBI Taxonomy" id="28002"/>
    <lineage>
        <taxon>Eukaryota</taxon>
        <taxon>Metamonada</taxon>
        <taxon>Diplomonadida</taxon>
        <taxon>Hexamitidae</taxon>
        <taxon>Hexamitinae</taxon>
        <taxon>Hexamita</taxon>
    </lineage>
</organism>
<feature type="signal peptide" evidence="2">
    <location>
        <begin position="1"/>
        <end position="18"/>
    </location>
</feature>
<evidence type="ECO:0000256" key="2">
    <source>
        <dbReference type="SAM" id="SignalP"/>
    </source>
</evidence>
<dbReference type="EMBL" id="CATOUU010000347">
    <property type="protein sequence ID" value="CAI9925837.1"/>
    <property type="molecule type" value="Genomic_DNA"/>
</dbReference>
<reference evidence="3" key="1">
    <citation type="submission" date="2023-06" db="EMBL/GenBank/DDBJ databases">
        <authorList>
            <person name="Kurt Z."/>
        </authorList>
    </citation>
    <scope>NUCLEOTIDE SEQUENCE</scope>
</reference>
<dbReference type="EMBL" id="CAXDID020000081">
    <property type="protein sequence ID" value="CAL6018872.1"/>
    <property type="molecule type" value="Genomic_DNA"/>
</dbReference>
<evidence type="ECO:0000313" key="5">
    <source>
        <dbReference type="Proteomes" id="UP001642409"/>
    </source>
</evidence>
<accession>A0AA86NST1</accession>
<sequence>MRFVVSLMLSCYTPQASCIDYNVCGTQKITDVTVSCNNAQTCKNLMFNGFEVSMCPFYAQQSDCNNNCGHTCELTYQNVNYSYSTGASKINNSMNGNVWTCGKAPIPPPNPDPDQGTSICTTNLSGGVITVYCPVKSTCTQVYRQDYGVYVNVCSIYERYDKSQCDNECHSECLYAGDVDISFKVAIPHQQTIYESEQYLQAYYCRAIDVASNQSKLLVIIACGVAGAIILGVIIFVIAWFTCCKNKRQFKKAARSESMANQGQKLLGVTLE</sequence>
<evidence type="ECO:0000313" key="3">
    <source>
        <dbReference type="EMBL" id="CAI9925837.1"/>
    </source>
</evidence>
<keyword evidence="1" id="KW-1133">Transmembrane helix</keyword>
<feature type="chain" id="PRO_5041709266" evidence="2">
    <location>
        <begin position="19"/>
        <end position="272"/>
    </location>
</feature>